<organism evidence="2">
    <name type="scientific">Timema monikensis</name>
    <dbReference type="NCBI Taxonomy" id="170555"/>
    <lineage>
        <taxon>Eukaryota</taxon>
        <taxon>Metazoa</taxon>
        <taxon>Ecdysozoa</taxon>
        <taxon>Arthropoda</taxon>
        <taxon>Hexapoda</taxon>
        <taxon>Insecta</taxon>
        <taxon>Pterygota</taxon>
        <taxon>Neoptera</taxon>
        <taxon>Polyneoptera</taxon>
        <taxon>Phasmatodea</taxon>
        <taxon>Timematodea</taxon>
        <taxon>Timematoidea</taxon>
        <taxon>Timematidae</taxon>
        <taxon>Timema</taxon>
    </lineage>
</organism>
<accession>A0A7R9E2Q5</accession>
<gene>
    <name evidence="2" type="ORF">TMSB3V08_LOCUS2120</name>
</gene>
<dbReference type="EMBL" id="OB792903">
    <property type="protein sequence ID" value="CAD7425204.1"/>
    <property type="molecule type" value="Genomic_DNA"/>
</dbReference>
<reference evidence="2" key="1">
    <citation type="submission" date="2020-11" db="EMBL/GenBank/DDBJ databases">
        <authorList>
            <person name="Tran Van P."/>
        </authorList>
    </citation>
    <scope>NUCLEOTIDE SEQUENCE</scope>
</reference>
<proteinExistence type="predicted"/>
<evidence type="ECO:0000313" key="2">
    <source>
        <dbReference type="EMBL" id="CAD7425204.1"/>
    </source>
</evidence>
<keyword evidence="1" id="KW-0732">Signal</keyword>
<feature type="chain" id="PRO_5031220642" evidence="1">
    <location>
        <begin position="21"/>
        <end position="123"/>
    </location>
</feature>
<dbReference type="AlphaFoldDB" id="A0A7R9E2Q5"/>
<name>A0A7R9E2Q5_9NEOP</name>
<sequence length="123" mass="14063">MTIYFCPSAILFSLTHLLLSITPPISFLFSFEVFFPPGKLPLHHSPRDPFLSHPHYVSMPSLLSKPVPIKIYNWDIVLSYVPYLLLNVPHLLLNVQGLIPHNIKGVFHKRFLIVVALKKSCFS</sequence>
<evidence type="ECO:0000256" key="1">
    <source>
        <dbReference type="SAM" id="SignalP"/>
    </source>
</evidence>
<feature type="signal peptide" evidence="1">
    <location>
        <begin position="1"/>
        <end position="20"/>
    </location>
</feature>
<protein>
    <submittedName>
        <fullName evidence="2">Uncharacterized protein</fullName>
    </submittedName>
</protein>